<reference evidence="2 3" key="1">
    <citation type="submission" date="2020-04" db="EMBL/GenBank/DDBJ databases">
        <title>Molecular characterization of pseudomonads from Agaricus bisporus reveal novel blotch 2 pathogens in Western Europe.</title>
        <authorList>
            <person name="Taparia T."/>
            <person name="Krijger M."/>
            <person name="Haynes E."/>
            <person name="Elpinstone J.G."/>
            <person name="Noble R."/>
            <person name="Van Der Wolf J."/>
        </authorList>
    </citation>
    <scope>NUCLEOTIDE SEQUENCE [LARGE SCALE GENOMIC DNA]</scope>
    <source>
        <strain evidence="2 3">H7001</strain>
    </source>
</reference>
<proteinExistence type="predicted"/>
<evidence type="ECO:0000313" key="2">
    <source>
        <dbReference type="EMBL" id="NWC00818.1"/>
    </source>
</evidence>
<dbReference type="Proteomes" id="UP000539985">
    <property type="component" value="Unassembled WGS sequence"/>
</dbReference>
<evidence type="ECO:0000256" key="1">
    <source>
        <dbReference type="SAM" id="Phobius"/>
    </source>
</evidence>
<accession>A0A7Y8C6Y2</accession>
<name>A0A7Y8C6Y2_9PSED</name>
<sequence>MHTPRTEESRSLSEDLVQLRADVAAFHKEATRMVPSNPHKVWLPFGLGAGMALAVFFLVSLMKHLG</sequence>
<protein>
    <submittedName>
        <fullName evidence="2">Uncharacterized protein</fullName>
    </submittedName>
</protein>
<dbReference type="EMBL" id="JACAQB010000041">
    <property type="protein sequence ID" value="NWC00818.1"/>
    <property type="molecule type" value="Genomic_DNA"/>
</dbReference>
<keyword evidence="1" id="KW-0812">Transmembrane</keyword>
<dbReference type="AlphaFoldDB" id="A0A7Y8C6Y2"/>
<organism evidence="2 3">
    <name type="scientific">Pseudomonas gingeri</name>
    <dbReference type="NCBI Taxonomy" id="117681"/>
    <lineage>
        <taxon>Bacteria</taxon>
        <taxon>Pseudomonadati</taxon>
        <taxon>Pseudomonadota</taxon>
        <taxon>Gammaproteobacteria</taxon>
        <taxon>Pseudomonadales</taxon>
        <taxon>Pseudomonadaceae</taxon>
        <taxon>Pseudomonas</taxon>
    </lineage>
</organism>
<keyword evidence="1" id="KW-1133">Transmembrane helix</keyword>
<dbReference type="RefSeq" id="WP_177105935.1">
    <property type="nucleotide sequence ID" value="NZ_JACAQB010000041.1"/>
</dbReference>
<keyword evidence="1" id="KW-0472">Membrane</keyword>
<gene>
    <name evidence="2" type="ORF">HX882_33630</name>
</gene>
<comment type="caution">
    <text evidence="2">The sequence shown here is derived from an EMBL/GenBank/DDBJ whole genome shotgun (WGS) entry which is preliminary data.</text>
</comment>
<evidence type="ECO:0000313" key="3">
    <source>
        <dbReference type="Proteomes" id="UP000539985"/>
    </source>
</evidence>
<feature type="transmembrane region" description="Helical" evidence="1">
    <location>
        <begin position="41"/>
        <end position="61"/>
    </location>
</feature>